<dbReference type="PANTHER" id="PTHR35115:SF1">
    <property type="entry name" value="PROTEIN IN CHLOROPLAST ATPASE BIOGENESIS, CHLOROPLASTIC"/>
    <property type="match status" value="1"/>
</dbReference>
<reference evidence="1" key="1">
    <citation type="submission" date="2021-01" db="EMBL/GenBank/DDBJ databases">
        <authorList>
            <person name="Corre E."/>
            <person name="Pelletier E."/>
            <person name="Niang G."/>
            <person name="Scheremetjew M."/>
            <person name="Finn R."/>
            <person name="Kale V."/>
            <person name="Holt S."/>
            <person name="Cochrane G."/>
            <person name="Meng A."/>
            <person name="Brown T."/>
            <person name="Cohen L."/>
        </authorList>
    </citation>
    <scope>NUCLEOTIDE SEQUENCE</scope>
    <source>
        <strain evidence="1">CCMP2084</strain>
    </source>
</reference>
<evidence type="ECO:0000313" key="1">
    <source>
        <dbReference type="EMBL" id="CAD9816238.1"/>
    </source>
</evidence>
<dbReference type="PANTHER" id="PTHR35115">
    <property type="entry name" value="CYCLIN DELTA-3"/>
    <property type="match status" value="1"/>
</dbReference>
<organism evidence="1">
    <name type="scientific">Attheya septentrionalis</name>
    <dbReference type="NCBI Taxonomy" id="420275"/>
    <lineage>
        <taxon>Eukaryota</taxon>
        <taxon>Sar</taxon>
        <taxon>Stramenopiles</taxon>
        <taxon>Ochrophyta</taxon>
        <taxon>Bacillariophyta</taxon>
        <taxon>Coscinodiscophyceae</taxon>
        <taxon>Chaetocerotophycidae</taxon>
        <taxon>Chaetocerotales</taxon>
        <taxon>Attheyaceae</taxon>
        <taxon>Attheya</taxon>
    </lineage>
</organism>
<protein>
    <submittedName>
        <fullName evidence="1">Uncharacterized protein</fullName>
    </submittedName>
</protein>
<proteinExistence type="predicted"/>
<gene>
    <name evidence="1" type="ORF">ASEP1449_LOCUS8070</name>
</gene>
<dbReference type="EMBL" id="HBHQ01012140">
    <property type="protein sequence ID" value="CAD9816238.1"/>
    <property type="molecule type" value="Transcribed_RNA"/>
</dbReference>
<name>A0A7S2UF97_9STRA</name>
<dbReference type="InterPro" id="IPR045287">
    <property type="entry name" value="PAB"/>
</dbReference>
<dbReference type="AlphaFoldDB" id="A0A7S2UF97"/>
<sequence>MSLSDTDAAVQNGVSRIETLRTLLAKHGAPGSRGCRQGAGDLTPIIRDGDVDVDVEPELVQVLGGEHELMLDLHPHLFPLARSQSTGNYVCALRRAFANDADYESSSMAPWPIVESKINAPGMRLLSLNSEHFMRRIACEADDSGTGEEIVAIYNEGLGQGKLPDAGLDEPYEPGSVAKLGYGVDKYALLRVGPFPDLYESMALQHQAKGDESSSLIAAETANGKFTGFGSTFAFYAKLLSTFPNRQEETKDAARVCLRIPIPSGGMEVEDLAQIARFARLATEDDSPTEAIAKMAVMYETIRQHEQDDDAANASKTPEQNAIDEANFLLDSVALHGGRWSDIRSKLGIIYHSAGRDDMALFVDPGMKL</sequence>
<accession>A0A7S2UF97</accession>